<organism evidence="2">
    <name type="scientific">hydrocarbon metagenome</name>
    <dbReference type="NCBI Taxonomy" id="938273"/>
    <lineage>
        <taxon>unclassified sequences</taxon>
        <taxon>metagenomes</taxon>
        <taxon>ecological metagenomes</taxon>
    </lineage>
</organism>
<feature type="region of interest" description="Disordered" evidence="1">
    <location>
        <begin position="1"/>
        <end position="43"/>
    </location>
</feature>
<feature type="compositionally biased region" description="Gly residues" evidence="1">
    <location>
        <begin position="29"/>
        <end position="43"/>
    </location>
</feature>
<comment type="caution">
    <text evidence="2">The sequence shown here is derived from an EMBL/GenBank/DDBJ whole genome shotgun (WGS) entry which is preliminary data.</text>
</comment>
<proteinExistence type="predicted"/>
<reference evidence="2" key="1">
    <citation type="journal article" date="2015" name="Proc. Natl. Acad. Sci. U.S.A.">
        <title>Networks of energetic and metabolic interactions define dynamics in microbial communities.</title>
        <authorList>
            <person name="Embree M."/>
            <person name="Liu J.K."/>
            <person name="Al-Bassam M.M."/>
            <person name="Zengler K."/>
        </authorList>
    </citation>
    <scope>NUCLEOTIDE SEQUENCE</scope>
</reference>
<accession>A0A0W8FI40</accession>
<evidence type="ECO:0000256" key="1">
    <source>
        <dbReference type="SAM" id="MobiDB-lite"/>
    </source>
</evidence>
<dbReference type="AlphaFoldDB" id="A0A0W8FI40"/>
<evidence type="ECO:0000313" key="2">
    <source>
        <dbReference type="EMBL" id="KUG20572.1"/>
    </source>
</evidence>
<dbReference type="EMBL" id="LNQE01001172">
    <property type="protein sequence ID" value="KUG20572.1"/>
    <property type="molecule type" value="Genomic_DNA"/>
</dbReference>
<sequence length="43" mass="4274">MVRRGLGSAQMIATAPSRFARTAGTTGPDRGGGSIRGEPGQGS</sequence>
<gene>
    <name evidence="2" type="ORF">ASZ90_009682</name>
</gene>
<name>A0A0W8FI40_9ZZZZ</name>
<protein>
    <submittedName>
        <fullName evidence="2">Uncharacterized protein</fullName>
    </submittedName>
</protein>